<dbReference type="InterPro" id="IPR004509">
    <property type="entry name" value="Competence_ComEA_HhH"/>
</dbReference>
<accession>A0A3S4VHC3</accession>
<dbReference type="InterPro" id="IPR010994">
    <property type="entry name" value="RuvA_2-like"/>
</dbReference>
<keyword evidence="2" id="KW-0472">Membrane</keyword>
<dbReference type="GO" id="GO:0015627">
    <property type="term" value="C:type II protein secretion system complex"/>
    <property type="evidence" value="ECO:0007669"/>
    <property type="project" value="TreeGrafter"/>
</dbReference>
<dbReference type="GO" id="GO:0015628">
    <property type="term" value="P:protein secretion by the type II secretion system"/>
    <property type="evidence" value="ECO:0007669"/>
    <property type="project" value="TreeGrafter"/>
</dbReference>
<dbReference type="InterPro" id="IPR003583">
    <property type="entry name" value="Hlx-hairpin-Hlx_DNA-bd_motif"/>
</dbReference>
<dbReference type="Pfam" id="PF12836">
    <property type="entry name" value="HHH_3"/>
    <property type="match status" value="1"/>
</dbReference>
<dbReference type="EMBL" id="LR134476">
    <property type="protein sequence ID" value="VEI14089.1"/>
    <property type="molecule type" value="Genomic_DNA"/>
</dbReference>
<keyword evidence="5" id="KW-1185">Reference proteome</keyword>
<dbReference type="PANTHER" id="PTHR21180">
    <property type="entry name" value="ENDONUCLEASE/EXONUCLEASE/PHOSPHATASE FAMILY DOMAIN-CONTAINING PROTEIN 1"/>
    <property type="match status" value="1"/>
</dbReference>
<evidence type="ECO:0000259" key="3">
    <source>
        <dbReference type="SMART" id="SM00278"/>
    </source>
</evidence>
<evidence type="ECO:0000256" key="2">
    <source>
        <dbReference type="SAM" id="Phobius"/>
    </source>
</evidence>
<dbReference type="Pfam" id="PF10531">
    <property type="entry name" value="SLBB"/>
    <property type="match status" value="1"/>
</dbReference>
<feature type="compositionally biased region" description="Gly residues" evidence="1">
    <location>
        <begin position="215"/>
        <end position="226"/>
    </location>
</feature>
<evidence type="ECO:0000313" key="5">
    <source>
        <dbReference type="Proteomes" id="UP000269542"/>
    </source>
</evidence>
<feature type="compositionally biased region" description="Basic residues" evidence="1">
    <location>
        <begin position="9"/>
        <end position="19"/>
    </location>
</feature>
<dbReference type="GO" id="GO:0006281">
    <property type="term" value="P:DNA repair"/>
    <property type="evidence" value="ECO:0007669"/>
    <property type="project" value="InterPro"/>
</dbReference>
<dbReference type="AlphaFoldDB" id="A0A3S4VHC3"/>
<dbReference type="KEGG" id="tbw:NCTC13354_01821"/>
<dbReference type="InterPro" id="IPR051675">
    <property type="entry name" value="Endo/Exo/Phosphatase_dom_1"/>
</dbReference>
<dbReference type="Gene3D" id="1.10.150.320">
    <property type="entry name" value="Photosystem II 12 kDa extrinsic protein"/>
    <property type="match status" value="1"/>
</dbReference>
<dbReference type="PANTHER" id="PTHR21180:SF32">
    <property type="entry name" value="ENDONUCLEASE_EXONUCLEASE_PHOSPHATASE FAMILY DOMAIN-CONTAINING PROTEIN 1"/>
    <property type="match status" value="1"/>
</dbReference>
<feature type="region of interest" description="Disordered" evidence="1">
    <location>
        <begin position="1"/>
        <end position="27"/>
    </location>
</feature>
<keyword evidence="2" id="KW-1133">Transmembrane helix</keyword>
<reference evidence="4 5" key="1">
    <citation type="submission" date="2018-12" db="EMBL/GenBank/DDBJ databases">
        <authorList>
            <consortium name="Pathogen Informatics"/>
        </authorList>
    </citation>
    <scope>NUCLEOTIDE SEQUENCE [LARGE SCALE GENOMIC DNA]</scope>
    <source>
        <strain evidence="4 5">NCTC13354</strain>
    </source>
</reference>
<dbReference type="RefSeq" id="WP_126417126.1">
    <property type="nucleotide sequence ID" value="NZ_LR134476.1"/>
</dbReference>
<name>A0A3S4VHC3_9ACTO</name>
<proteinExistence type="predicted"/>
<dbReference type="SUPFAM" id="SSF47781">
    <property type="entry name" value="RuvA domain 2-like"/>
    <property type="match status" value="1"/>
</dbReference>
<feature type="region of interest" description="Disordered" evidence="1">
    <location>
        <begin position="198"/>
        <end position="230"/>
    </location>
</feature>
<dbReference type="Proteomes" id="UP000269542">
    <property type="component" value="Chromosome"/>
</dbReference>
<feature type="compositionally biased region" description="Polar residues" evidence="1">
    <location>
        <begin position="116"/>
        <end position="126"/>
    </location>
</feature>
<feature type="transmembrane region" description="Helical" evidence="2">
    <location>
        <begin position="68"/>
        <end position="87"/>
    </location>
</feature>
<feature type="region of interest" description="Disordered" evidence="1">
    <location>
        <begin position="96"/>
        <end position="138"/>
    </location>
</feature>
<protein>
    <submittedName>
        <fullName evidence="4">ComE operon protein 1</fullName>
    </submittedName>
</protein>
<evidence type="ECO:0000256" key="1">
    <source>
        <dbReference type="SAM" id="MobiDB-lite"/>
    </source>
</evidence>
<feature type="domain" description="Helix-hairpin-helix DNA-binding motif class 1" evidence="3">
    <location>
        <begin position="239"/>
        <end position="258"/>
    </location>
</feature>
<dbReference type="GO" id="GO:0003677">
    <property type="term" value="F:DNA binding"/>
    <property type="evidence" value="ECO:0007669"/>
    <property type="project" value="InterPro"/>
</dbReference>
<organism evidence="4 5">
    <name type="scientific">Trueperella bialowiezensis</name>
    <dbReference type="NCBI Taxonomy" id="312285"/>
    <lineage>
        <taxon>Bacteria</taxon>
        <taxon>Bacillati</taxon>
        <taxon>Actinomycetota</taxon>
        <taxon>Actinomycetes</taxon>
        <taxon>Actinomycetales</taxon>
        <taxon>Actinomycetaceae</taxon>
        <taxon>Trueperella</taxon>
    </lineage>
</organism>
<dbReference type="Gene3D" id="3.10.560.10">
    <property type="entry name" value="Outer membrane lipoprotein wza domain like"/>
    <property type="match status" value="1"/>
</dbReference>
<gene>
    <name evidence="4" type="primary">comEA</name>
    <name evidence="4" type="ORF">NCTC13354_01821</name>
</gene>
<dbReference type="SMART" id="SM00278">
    <property type="entry name" value="HhH1"/>
    <property type="match status" value="2"/>
</dbReference>
<dbReference type="InterPro" id="IPR019554">
    <property type="entry name" value="Soluble_ligand-bd"/>
</dbReference>
<feature type="domain" description="Helix-hairpin-helix DNA-binding motif class 1" evidence="3">
    <location>
        <begin position="269"/>
        <end position="288"/>
    </location>
</feature>
<evidence type="ECO:0000313" key="4">
    <source>
        <dbReference type="EMBL" id="VEI14089.1"/>
    </source>
</evidence>
<dbReference type="NCBIfam" id="TIGR00426">
    <property type="entry name" value="competence protein ComEA helix-hairpin-helix repeat region"/>
    <property type="match status" value="1"/>
</dbReference>
<sequence length="292" mass="29873">MTSPPPRRTPTRRSPRVRHNGGQWGKAQSFARQALRAGAGDDVGSLTTSATAEAEPVRRRFVLDGRSLRLVAIFLTVLTLSAIIAALSSRSVNVSAIPPKDESQTAPVRVEATPDPATSETSNAPGSESDGEASSSEVVVHVSGAVRSPGVVTLQGAVRVVDAVDAAGGASDDADLSAINLAQRIEDGSHVHVPAQGEAGPGGVVSGSATDHGQGTDGAGNAGGSAGKEKVNVNTASQAELETIPGIGPVTAQAIIAWRDEHGNFRSVDELTEVSGIGPKTLERLRDHVRVS</sequence>
<dbReference type="OrthoDB" id="9758724at2"/>
<keyword evidence="2" id="KW-0812">Transmembrane</keyword>